<dbReference type="STRING" id="869754.A0A1A0H6L5"/>
<keyword evidence="4" id="KW-0256">Endoplasmic reticulum</keyword>
<evidence type="ECO:0000256" key="3">
    <source>
        <dbReference type="ARBA" id="ARBA00022729"/>
    </source>
</evidence>
<dbReference type="OrthoDB" id="1926781at2759"/>
<dbReference type="GeneID" id="30027314"/>
<evidence type="ECO:0000256" key="5">
    <source>
        <dbReference type="ARBA" id="ARBA00022989"/>
    </source>
</evidence>
<evidence type="ECO:0000313" key="10">
    <source>
        <dbReference type="EMBL" id="OBA19553.1"/>
    </source>
</evidence>
<keyword evidence="3" id="KW-0732">Signal</keyword>
<dbReference type="Pfam" id="PF03896">
    <property type="entry name" value="TRAP_alpha"/>
    <property type="match status" value="1"/>
</dbReference>
<comment type="similarity">
    <text evidence="8">Belongs to the IRC22 family.</text>
</comment>
<comment type="function">
    <text evidence="7">Is probably involved in a pathway contributing to genomic integrity.</text>
</comment>
<keyword evidence="11" id="KW-1185">Reference proteome</keyword>
<evidence type="ECO:0000256" key="4">
    <source>
        <dbReference type="ARBA" id="ARBA00022824"/>
    </source>
</evidence>
<proteinExistence type="inferred from homology"/>
<evidence type="ECO:0000256" key="9">
    <source>
        <dbReference type="SAM" id="MobiDB-lite"/>
    </source>
</evidence>
<evidence type="ECO:0000256" key="7">
    <source>
        <dbReference type="ARBA" id="ARBA00037565"/>
    </source>
</evidence>
<keyword evidence="2" id="KW-0812">Transmembrane</keyword>
<dbReference type="EMBL" id="LXTC01000006">
    <property type="protein sequence ID" value="OBA19553.1"/>
    <property type="molecule type" value="Genomic_DNA"/>
</dbReference>
<accession>A0A1A0H6L5</accession>
<dbReference type="RefSeq" id="XP_018710081.1">
    <property type="nucleotide sequence ID" value="XM_018854338.1"/>
</dbReference>
<comment type="caution">
    <text evidence="10">The sequence shown here is derived from an EMBL/GenBank/DDBJ whole genome shotgun (WGS) entry which is preliminary data.</text>
</comment>
<organism evidence="10 11">
    <name type="scientific">Metschnikowia bicuspidata var. bicuspidata NRRL YB-4993</name>
    <dbReference type="NCBI Taxonomy" id="869754"/>
    <lineage>
        <taxon>Eukaryota</taxon>
        <taxon>Fungi</taxon>
        <taxon>Dikarya</taxon>
        <taxon>Ascomycota</taxon>
        <taxon>Saccharomycotina</taxon>
        <taxon>Pichiomycetes</taxon>
        <taxon>Metschnikowiaceae</taxon>
        <taxon>Metschnikowia</taxon>
    </lineage>
</organism>
<feature type="compositionally biased region" description="Polar residues" evidence="9">
    <location>
        <begin position="210"/>
        <end position="228"/>
    </location>
</feature>
<evidence type="ECO:0000256" key="6">
    <source>
        <dbReference type="ARBA" id="ARBA00023136"/>
    </source>
</evidence>
<keyword evidence="5" id="KW-1133">Transmembrane helix</keyword>
<comment type="subcellular location">
    <subcellularLocation>
        <location evidence="1">Endoplasmic reticulum membrane</location>
        <topology evidence="1">Single-pass type I membrane protein</topology>
    </subcellularLocation>
</comment>
<gene>
    <name evidence="10" type="ORF">METBIDRAFT_13309</name>
</gene>
<keyword evidence="6" id="KW-0472">Membrane</keyword>
<evidence type="ECO:0000313" key="11">
    <source>
        <dbReference type="Proteomes" id="UP000092555"/>
    </source>
</evidence>
<dbReference type="GO" id="GO:0005789">
    <property type="term" value="C:endoplasmic reticulum membrane"/>
    <property type="evidence" value="ECO:0007669"/>
    <property type="project" value="UniProtKB-SubCell"/>
</dbReference>
<evidence type="ECO:0000256" key="2">
    <source>
        <dbReference type="ARBA" id="ARBA00022692"/>
    </source>
</evidence>
<dbReference type="AlphaFoldDB" id="A0A1A0H6L5"/>
<evidence type="ECO:0000256" key="1">
    <source>
        <dbReference type="ARBA" id="ARBA00004115"/>
    </source>
</evidence>
<dbReference type="Proteomes" id="UP000092555">
    <property type="component" value="Unassembled WGS sequence"/>
</dbReference>
<evidence type="ECO:0008006" key="12">
    <source>
        <dbReference type="Google" id="ProtNLM"/>
    </source>
</evidence>
<protein>
    <recommendedName>
        <fullName evidence="12">Increased recombination centers protein 22</fullName>
    </recommendedName>
</protein>
<feature type="region of interest" description="Disordered" evidence="9">
    <location>
        <begin position="210"/>
        <end position="237"/>
    </location>
</feature>
<sequence length="237" mass="26378">MARENALSMLDKTHCAFAAITKVLAEDDIDMSSADEVELKNYKIDFYIEEHEEVSASEVAELVYGETITINYNLKNEEDSVMTIVGLGGAFLDPLSGDPLVNMTANSVEPIILQPEESTHVRQKVTVDFPLRDYILAPNVYVAFKDQLKGILPRGQPVSLSEPPVSLLHPKLLFLELLFLGAIAAYVYQFHRSAVELYFKDIAPETKLMQSSGSASGSWLPKTYQTAQKKPKARKSH</sequence>
<evidence type="ECO:0000256" key="8">
    <source>
        <dbReference type="ARBA" id="ARBA00038311"/>
    </source>
</evidence>
<reference evidence="10 11" key="1">
    <citation type="submission" date="2016-05" db="EMBL/GenBank/DDBJ databases">
        <title>Comparative genomics of biotechnologically important yeasts.</title>
        <authorList>
            <consortium name="DOE Joint Genome Institute"/>
            <person name="Riley R."/>
            <person name="Haridas S."/>
            <person name="Wolfe K.H."/>
            <person name="Lopes M.R."/>
            <person name="Hittinger C.T."/>
            <person name="Goker M."/>
            <person name="Salamov A."/>
            <person name="Wisecaver J."/>
            <person name="Long T.M."/>
            <person name="Aerts A.L."/>
            <person name="Barry K."/>
            <person name="Choi C."/>
            <person name="Clum A."/>
            <person name="Coughlan A.Y."/>
            <person name="Deshpande S."/>
            <person name="Douglass A.P."/>
            <person name="Hanson S.J."/>
            <person name="Klenk H.-P."/>
            <person name="LaButti K."/>
            <person name="Lapidus A."/>
            <person name="Lindquist E."/>
            <person name="Lipzen A."/>
            <person name="Meier-kolthoff J.P."/>
            <person name="Ohm R.A."/>
            <person name="Otillar R.P."/>
            <person name="Pangilinan J."/>
            <person name="Peng Y."/>
            <person name="Rokas A."/>
            <person name="Rosa C.A."/>
            <person name="Scheuner C."/>
            <person name="Sibirny A.A."/>
            <person name="Slot J.C."/>
            <person name="Stielow J.B."/>
            <person name="Sun H."/>
            <person name="Kurtzman C.P."/>
            <person name="Blackwell M."/>
            <person name="Grigoriev I.V."/>
            <person name="Jeffries T.W."/>
        </authorList>
    </citation>
    <scope>NUCLEOTIDE SEQUENCE [LARGE SCALE GENOMIC DNA]</scope>
    <source>
        <strain evidence="10 11">NRRL YB-4993</strain>
    </source>
</reference>
<name>A0A1A0H6L5_9ASCO</name>
<dbReference type="InterPro" id="IPR005595">
    <property type="entry name" value="TRAP_alpha"/>
</dbReference>